<dbReference type="Gene3D" id="2.60.420.10">
    <property type="entry name" value="Maltose phosphorylase, domain 3"/>
    <property type="match status" value="1"/>
</dbReference>
<gene>
    <name evidence="9" type="ordered locus">Halxa_0464</name>
</gene>
<dbReference type="SUPFAM" id="SSF48208">
    <property type="entry name" value="Six-hairpin glycosidases"/>
    <property type="match status" value="1"/>
</dbReference>
<feature type="domain" description="Bacterial alpha-L-rhamnosidase N-terminal" evidence="6">
    <location>
        <begin position="156"/>
        <end position="302"/>
    </location>
</feature>
<evidence type="ECO:0000256" key="3">
    <source>
        <dbReference type="ARBA" id="ARBA00022801"/>
    </source>
</evidence>
<dbReference type="Pfam" id="PF05592">
    <property type="entry name" value="Bac_rhamnosid"/>
    <property type="match status" value="1"/>
</dbReference>
<dbReference type="Gene3D" id="1.50.10.10">
    <property type="match status" value="1"/>
</dbReference>
<dbReference type="Gene3D" id="2.60.120.260">
    <property type="entry name" value="Galactose-binding domain-like"/>
    <property type="match status" value="2"/>
</dbReference>
<reference evidence="10" key="1">
    <citation type="journal article" date="2012" name="Stand. Genomic Sci.">
        <title>Complete genome sequence of Halopiger xanaduensis type strain (SH-6(T)).</title>
        <authorList>
            <person name="Anderson I."/>
            <person name="Tindall B.J."/>
            <person name="Rohde M."/>
            <person name="Lucas S."/>
            <person name="Han J."/>
            <person name="Lapidus A."/>
            <person name="Cheng J.F."/>
            <person name="Goodwin L."/>
            <person name="Pitluck S."/>
            <person name="Peters L."/>
            <person name="Pati A."/>
            <person name="Mikhailova N."/>
            <person name="Pagani I."/>
            <person name="Teshima H."/>
            <person name="Han C."/>
            <person name="Tapia R."/>
            <person name="Land M."/>
            <person name="Woyke T."/>
            <person name="Klenk H.P."/>
            <person name="Kyrpides N."/>
            <person name="Ivanova N."/>
        </authorList>
    </citation>
    <scope>NUCLEOTIDE SEQUENCE [LARGE SCALE GENOMIC DNA]</scope>
    <source>
        <strain evidence="10">DSM 18323 / JCM 14033 / SH-6</strain>
        <plasmid evidence="10">Plasmid pHALXA01</plasmid>
    </source>
</reference>
<accession>F8DDH1</accession>
<dbReference type="AlphaFoldDB" id="F8DDH1"/>
<proteinExistence type="predicted"/>
<evidence type="ECO:0000256" key="2">
    <source>
        <dbReference type="ARBA" id="ARBA00012652"/>
    </source>
</evidence>
<dbReference type="PANTHER" id="PTHR33307:SF6">
    <property type="entry name" value="ALPHA-RHAMNOSIDASE (EUROFUNG)-RELATED"/>
    <property type="match status" value="1"/>
</dbReference>
<dbReference type="EC" id="3.2.1.40" evidence="2"/>
<evidence type="ECO:0000256" key="4">
    <source>
        <dbReference type="SAM" id="MobiDB-lite"/>
    </source>
</evidence>
<dbReference type="InterPro" id="IPR036116">
    <property type="entry name" value="FN3_sf"/>
</dbReference>
<dbReference type="HOGENOM" id="CLU_002926_1_1_2"/>
<evidence type="ECO:0000256" key="1">
    <source>
        <dbReference type="ARBA" id="ARBA00001445"/>
    </source>
</evidence>
<feature type="domain" description="Alpha-L-rhamnosidase C-terminal" evidence="8">
    <location>
        <begin position="809"/>
        <end position="869"/>
    </location>
</feature>
<dbReference type="Pfam" id="PF17390">
    <property type="entry name" value="Bac_rhamnosid_C"/>
    <property type="match status" value="1"/>
</dbReference>
<keyword evidence="10" id="KW-1185">Reference proteome</keyword>
<sequence length="904" mass="101268">MTRMQPTDLRTEFVRTPLGIDERNPDLRWRVDTDRRGAAQTAYRVLVTSSRDRLADDEGDVWDTGKRESETPSVTYDGPPLEAGTDYYWKVRVWDDDEAGAWSEPAMWGTGLLEADDWEANWIRRPEEVDVDAVDDFERGQFTYARREFALPDDADVERARASVAACHQYELSVNGERVDRGQSFSYPDYHYYKTVDLTDALEAGENAVGALFTWQGEGQGRPTAEPGFICQLEIDLADGSEQTIVTDDSWRLREAEWDEDAPLRNDEIGEAVELVDGRDEPRGWAEPDFDDTDWTAAGVVGEHPTDPWERLIAQNREVVSREIEPESITQVDDETYVVDFGRVYTGLPELRFADGTAGHRVGMRAGYHLREDGTVHEQEGTQWTDMRYAYVQRDGACTFRPFNYLGVRYLQLESPGEEFSADQVSLRALHNEVPDERAATFACSDETLEEVFELARHSALYGSQEQFIDTPTREKGQFLMDALNISAVSRRAFGERALTRQAIREFVRSHYRYWEEEGRLSAVYPNGDGKRDIPDFTEGFPDWVWQYYRESGDRAILETAYPVVQAVADYVAEHVDDETGLVTELSGGEGGPYEEGIVDWPPEMRYGYDRDWPARTTVNILGANAFDKAAAIADALERPDEEVETYRDRKRALEAAIGAHLFDGDLFVDGCDATDASEGRSQHANAFALAFGLVPDDAIDGVADHIAEMGMQMGPMMVPRLLEALEAADRTDALIELLTNAEDDGWANILAQGGTFTWETWHCRDPELPTDERQNRSESHAMGAPVLVSIQRALLGVRLADREGSHLEIRPAIGHLEHASGRVPTERGRVEVAWSRSDGKCDLEVTVPWNATASISLPSDAETDRVGVTPVASSLPDGVSDVQRGDGSIVVDVESGTYQFTLE</sequence>
<feature type="domain" description="Alpha-L-rhamnosidase six-hairpin glycosidase" evidence="7">
    <location>
        <begin position="438"/>
        <end position="787"/>
    </location>
</feature>
<name>F8DDH1_HALXS</name>
<dbReference type="Pfam" id="PF17389">
    <property type="entry name" value="Bac_rhamnosid6H"/>
    <property type="match status" value="1"/>
</dbReference>
<dbReference type="InterPro" id="IPR008928">
    <property type="entry name" value="6-hairpin_glycosidase_sf"/>
</dbReference>
<dbReference type="InterPro" id="IPR013737">
    <property type="entry name" value="Bac_rhamnosid_N"/>
</dbReference>
<evidence type="ECO:0000259" key="5">
    <source>
        <dbReference type="Pfam" id="PF05592"/>
    </source>
</evidence>
<dbReference type="InterPro" id="IPR008902">
    <property type="entry name" value="Rhamnosid_concanavalin"/>
</dbReference>
<dbReference type="PANTHER" id="PTHR33307">
    <property type="entry name" value="ALPHA-RHAMNOSIDASE (EUROFUNG)"/>
    <property type="match status" value="1"/>
</dbReference>
<dbReference type="InterPro" id="IPR013783">
    <property type="entry name" value="Ig-like_fold"/>
</dbReference>
<protein>
    <recommendedName>
        <fullName evidence="2">alpha-L-rhamnosidase</fullName>
        <ecNumber evidence="2">3.2.1.40</ecNumber>
    </recommendedName>
</protein>
<evidence type="ECO:0000313" key="9">
    <source>
        <dbReference type="EMBL" id="AEH39065.1"/>
    </source>
</evidence>
<dbReference type="KEGG" id="hxa:Halxa_0464"/>
<feature type="domain" description="Alpha-L-rhamnosidase concanavalin-like" evidence="5">
    <location>
        <begin position="331"/>
        <end position="428"/>
    </location>
</feature>
<evidence type="ECO:0000259" key="6">
    <source>
        <dbReference type="Pfam" id="PF08531"/>
    </source>
</evidence>
<dbReference type="InterPro" id="IPR016007">
    <property type="entry name" value="Alpha_rhamnosid"/>
</dbReference>
<dbReference type="SUPFAM" id="SSF49265">
    <property type="entry name" value="Fibronectin type III"/>
    <property type="match status" value="1"/>
</dbReference>
<dbReference type="GO" id="GO:0030596">
    <property type="term" value="F:alpha-L-rhamnosidase activity"/>
    <property type="evidence" value="ECO:0007669"/>
    <property type="project" value="UniProtKB-EC"/>
</dbReference>
<organism evidence="9 10">
    <name type="scientific">Halopiger xanaduensis (strain DSM 18323 / JCM 14033 / SH-6)</name>
    <dbReference type="NCBI Taxonomy" id="797210"/>
    <lineage>
        <taxon>Archaea</taxon>
        <taxon>Methanobacteriati</taxon>
        <taxon>Methanobacteriota</taxon>
        <taxon>Stenosarchaea group</taxon>
        <taxon>Halobacteria</taxon>
        <taxon>Halobacteriales</taxon>
        <taxon>Natrialbaceae</taxon>
        <taxon>Halopiger</taxon>
    </lineage>
</organism>
<dbReference type="InterPro" id="IPR012341">
    <property type="entry name" value="6hp_glycosidase-like_sf"/>
</dbReference>
<dbReference type="InterPro" id="IPR035398">
    <property type="entry name" value="Bac_rhamnosid_C"/>
</dbReference>
<geneLocation type="plasmid" evidence="9 10">
    <name>pHALXA01</name>
</geneLocation>
<dbReference type="Proteomes" id="UP000006794">
    <property type="component" value="Plasmid pHALXA01"/>
</dbReference>
<evidence type="ECO:0000259" key="7">
    <source>
        <dbReference type="Pfam" id="PF17389"/>
    </source>
</evidence>
<dbReference type="GO" id="GO:0005975">
    <property type="term" value="P:carbohydrate metabolic process"/>
    <property type="evidence" value="ECO:0007669"/>
    <property type="project" value="InterPro"/>
</dbReference>
<dbReference type="Pfam" id="PF08531">
    <property type="entry name" value="Bac_rhamnosid_N"/>
    <property type="match status" value="1"/>
</dbReference>
<keyword evidence="3" id="KW-0378">Hydrolase</keyword>
<feature type="region of interest" description="Disordered" evidence="4">
    <location>
        <begin position="57"/>
        <end position="79"/>
    </location>
</feature>
<comment type="catalytic activity">
    <reaction evidence="1">
        <text>Hydrolysis of terminal non-reducing alpha-L-rhamnose residues in alpha-L-rhamnosides.</text>
        <dbReference type="EC" id="3.2.1.40"/>
    </reaction>
</comment>
<dbReference type="OrthoDB" id="39566at2157"/>
<dbReference type="Pfam" id="PF25788">
    <property type="entry name" value="Ig_Rha78A_N"/>
    <property type="match status" value="1"/>
</dbReference>
<dbReference type="InterPro" id="IPR035396">
    <property type="entry name" value="Bac_rhamnosid6H"/>
</dbReference>
<dbReference type="Gene3D" id="2.60.40.10">
    <property type="entry name" value="Immunoglobulins"/>
    <property type="match status" value="1"/>
</dbReference>
<keyword evidence="9" id="KW-0614">Plasmid</keyword>
<evidence type="ECO:0000259" key="8">
    <source>
        <dbReference type="Pfam" id="PF17390"/>
    </source>
</evidence>
<evidence type="ECO:0000313" key="10">
    <source>
        <dbReference type="Proteomes" id="UP000006794"/>
    </source>
</evidence>
<dbReference type="EMBL" id="CP002840">
    <property type="protein sequence ID" value="AEH39065.1"/>
    <property type="molecule type" value="Genomic_DNA"/>
</dbReference>